<proteinExistence type="predicted"/>
<sequence>MTGPEGEDPPKKSILSSLKAWGNNPLPPMGLATLITALHFRPFQPLPMLFPPLLVFSSYLSLAGFKIDSAGMTAAWSGLYVLLASRRRPMSLRNKFSIGGAVRLTAMGLGAANCVAGGYTYAVGDRKAEEQERRELNRWGVYRDDDE</sequence>
<gene>
    <name evidence="1" type="ORF">QBC47DRAFT_369567</name>
</gene>
<dbReference type="Proteomes" id="UP001239445">
    <property type="component" value="Unassembled WGS sequence"/>
</dbReference>
<organism evidence="1 2">
    <name type="scientific">Echria macrotheca</name>
    <dbReference type="NCBI Taxonomy" id="438768"/>
    <lineage>
        <taxon>Eukaryota</taxon>
        <taxon>Fungi</taxon>
        <taxon>Dikarya</taxon>
        <taxon>Ascomycota</taxon>
        <taxon>Pezizomycotina</taxon>
        <taxon>Sordariomycetes</taxon>
        <taxon>Sordariomycetidae</taxon>
        <taxon>Sordariales</taxon>
        <taxon>Schizotheciaceae</taxon>
        <taxon>Echria</taxon>
    </lineage>
</organism>
<evidence type="ECO:0000313" key="1">
    <source>
        <dbReference type="EMBL" id="KAK1761282.1"/>
    </source>
</evidence>
<accession>A0AAJ0BNR1</accession>
<dbReference type="AlphaFoldDB" id="A0AAJ0BNR1"/>
<name>A0AAJ0BNR1_9PEZI</name>
<protein>
    <submittedName>
        <fullName evidence="1">Uncharacterized protein</fullName>
    </submittedName>
</protein>
<evidence type="ECO:0000313" key="2">
    <source>
        <dbReference type="Proteomes" id="UP001239445"/>
    </source>
</evidence>
<keyword evidence="2" id="KW-1185">Reference proteome</keyword>
<reference evidence="1" key="1">
    <citation type="submission" date="2023-06" db="EMBL/GenBank/DDBJ databases">
        <title>Genome-scale phylogeny and comparative genomics of the fungal order Sordariales.</title>
        <authorList>
            <consortium name="Lawrence Berkeley National Laboratory"/>
            <person name="Hensen N."/>
            <person name="Bonometti L."/>
            <person name="Westerberg I."/>
            <person name="Brannstrom I.O."/>
            <person name="Guillou S."/>
            <person name="Cros-Aarteil S."/>
            <person name="Calhoun S."/>
            <person name="Haridas S."/>
            <person name="Kuo A."/>
            <person name="Mondo S."/>
            <person name="Pangilinan J."/>
            <person name="Riley R."/>
            <person name="Labutti K."/>
            <person name="Andreopoulos B."/>
            <person name="Lipzen A."/>
            <person name="Chen C."/>
            <person name="Yanf M."/>
            <person name="Daum C."/>
            <person name="Ng V."/>
            <person name="Clum A."/>
            <person name="Steindorff A."/>
            <person name="Ohm R."/>
            <person name="Martin F."/>
            <person name="Silar P."/>
            <person name="Natvig D."/>
            <person name="Lalanne C."/>
            <person name="Gautier V."/>
            <person name="Ament-Velasquez S.L."/>
            <person name="Kruys A."/>
            <person name="Hutchinson M.I."/>
            <person name="Powell A.J."/>
            <person name="Barry K."/>
            <person name="Miller A.N."/>
            <person name="Grigoriev I.V."/>
            <person name="Debuchy R."/>
            <person name="Gladieux P."/>
            <person name="Thoren M.H."/>
            <person name="Johannesson H."/>
        </authorList>
    </citation>
    <scope>NUCLEOTIDE SEQUENCE</scope>
    <source>
        <strain evidence="1">PSN4</strain>
    </source>
</reference>
<dbReference type="EMBL" id="MU839827">
    <property type="protein sequence ID" value="KAK1761282.1"/>
    <property type="molecule type" value="Genomic_DNA"/>
</dbReference>
<comment type="caution">
    <text evidence="1">The sequence shown here is derived from an EMBL/GenBank/DDBJ whole genome shotgun (WGS) entry which is preliminary data.</text>
</comment>